<dbReference type="EMBL" id="JACBZF010000008">
    <property type="protein sequence ID" value="NYH96869.1"/>
    <property type="molecule type" value="Genomic_DNA"/>
</dbReference>
<dbReference type="InterPro" id="IPR045054">
    <property type="entry name" value="P4HA-like"/>
</dbReference>
<dbReference type="Pfam" id="PF13640">
    <property type="entry name" value="2OG-FeII_Oxy_3"/>
    <property type="match status" value="1"/>
</dbReference>
<keyword evidence="6" id="KW-0408">Iron</keyword>
<sequence length="198" mass="22359">MGIPGVQRVPSPLLELFVLRDFLPAGLCAELVALIEAKRRPSELANSDGDPTFRTSETCDLDPGEPAVEELEQRLREASGIDRALGEPIQGQRYLVGQEFQNHVDWFGRNGPDWEKFCGVAGQRTWTFMVYLNDVEAGGGTRFRSLRKTFHPETGKLLAWNNLHPDGSGNRDTFHQGMKVRAGSKYVITRWYREKPWG</sequence>
<evidence type="ECO:0000259" key="7">
    <source>
        <dbReference type="PROSITE" id="PS51471"/>
    </source>
</evidence>
<dbReference type="Proteomes" id="UP000522081">
    <property type="component" value="Unassembled WGS sequence"/>
</dbReference>
<organism evidence="8 9">
    <name type="scientific">Novosphingobium marinum</name>
    <dbReference type="NCBI Taxonomy" id="1514948"/>
    <lineage>
        <taxon>Bacteria</taxon>
        <taxon>Pseudomonadati</taxon>
        <taxon>Pseudomonadota</taxon>
        <taxon>Alphaproteobacteria</taxon>
        <taxon>Sphingomonadales</taxon>
        <taxon>Sphingomonadaceae</taxon>
        <taxon>Novosphingobium</taxon>
    </lineage>
</organism>
<dbReference type="SMART" id="SM00702">
    <property type="entry name" value="P4Hc"/>
    <property type="match status" value="1"/>
</dbReference>
<accession>A0A7Y9XYB6</accession>
<dbReference type="GO" id="GO:0004656">
    <property type="term" value="F:procollagen-proline 4-dioxygenase activity"/>
    <property type="evidence" value="ECO:0007669"/>
    <property type="project" value="UniProtKB-EC"/>
</dbReference>
<evidence type="ECO:0000256" key="5">
    <source>
        <dbReference type="ARBA" id="ARBA00023002"/>
    </source>
</evidence>
<keyword evidence="4" id="KW-0223">Dioxygenase</keyword>
<dbReference type="InterPro" id="IPR005123">
    <property type="entry name" value="Oxoglu/Fe-dep_dioxygenase_dom"/>
</dbReference>
<feature type="domain" description="Fe2OG dioxygenase" evidence="7">
    <location>
        <begin position="80"/>
        <end position="194"/>
    </location>
</feature>
<comment type="cofactor">
    <cofactor evidence="1">
        <name>L-ascorbate</name>
        <dbReference type="ChEBI" id="CHEBI:38290"/>
    </cofactor>
</comment>
<keyword evidence="9" id="KW-1185">Reference proteome</keyword>
<dbReference type="AlphaFoldDB" id="A0A7Y9XYB6"/>
<dbReference type="PANTHER" id="PTHR10869:SF246">
    <property type="entry name" value="TRANSMEMBRANE PROLYL 4-HYDROXYLASE"/>
    <property type="match status" value="1"/>
</dbReference>
<evidence type="ECO:0000256" key="4">
    <source>
        <dbReference type="ARBA" id="ARBA00022964"/>
    </source>
</evidence>
<evidence type="ECO:0000256" key="3">
    <source>
        <dbReference type="ARBA" id="ARBA00022896"/>
    </source>
</evidence>
<keyword evidence="2" id="KW-0479">Metal-binding</keyword>
<dbReference type="Gene3D" id="2.60.120.620">
    <property type="entry name" value="q2cbj1_9rhob like domain"/>
    <property type="match status" value="1"/>
</dbReference>
<comment type="caution">
    <text evidence="8">The sequence shown here is derived from an EMBL/GenBank/DDBJ whole genome shotgun (WGS) entry which is preliminary data.</text>
</comment>
<proteinExistence type="predicted"/>
<evidence type="ECO:0000313" key="8">
    <source>
        <dbReference type="EMBL" id="NYH96869.1"/>
    </source>
</evidence>
<dbReference type="PROSITE" id="PS51471">
    <property type="entry name" value="FE2OG_OXY"/>
    <property type="match status" value="1"/>
</dbReference>
<evidence type="ECO:0000256" key="1">
    <source>
        <dbReference type="ARBA" id="ARBA00001961"/>
    </source>
</evidence>
<dbReference type="InterPro" id="IPR006620">
    <property type="entry name" value="Pro_4_hyd_alph"/>
</dbReference>
<dbReference type="InterPro" id="IPR044862">
    <property type="entry name" value="Pro_4_hyd_alph_FE2OG_OXY"/>
</dbReference>
<evidence type="ECO:0000313" key="9">
    <source>
        <dbReference type="Proteomes" id="UP000522081"/>
    </source>
</evidence>
<dbReference type="GO" id="GO:0005506">
    <property type="term" value="F:iron ion binding"/>
    <property type="evidence" value="ECO:0007669"/>
    <property type="project" value="InterPro"/>
</dbReference>
<name>A0A7Y9XYB6_9SPHN</name>
<gene>
    <name evidence="8" type="ORF">FHS75_003220</name>
</gene>
<evidence type="ECO:0000256" key="2">
    <source>
        <dbReference type="ARBA" id="ARBA00022723"/>
    </source>
</evidence>
<protein>
    <submittedName>
        <fullName evidence="8">Prolyl 4-hydroxylase</fullName>
        <ecNumber evidence="8">1.14.11.2</ecNumber>
    </submittedName>
</protein>
<evidence type="ECO:0000256" key="6">
    <source>
        <dbReference type="ARBA" id="ARBA00023004"/>
    </source>
</evidence>
<keyword evidence="3" id="KW-0847">Vitamin C</keyword>
<dbReference type="EC" id="1.14.11.2" evidence="8"/>
<reference evidence="8 9" key="1">
    <citation type="submission" date="2020-07" db="EMBL/GenBank/DDBJ databases">
        <title>Genomic Encyclopedia of Type Strains, Phase IV (KMG-IV): sequencing the most valuable type-strain genomes for metagenomic binning, comparative biology and taxonomic classification.</title>
        <authorList>
            <person name="Goeker M."/>
        </authorList>
    </citation>
    <scope>NUCLEOTIDE SEQUENCE [LARGE SCALE GENOMIC DNA]</scope>
    <source>
        <strain evidence="8 9">DSM 29043</strain>
    </source>
</reference>
<dbReference type="PANTHER" id="PTHR10869">
    <property type="entry name" value="PROLYL 4-HYDROXYLASE ALPHA SUBUNIT"/>
    <property type="match status" value="1"/>
</dbReference>
<keyword evidence="5 8" id="KW-0560">Oxidoreductase</keyword>
<dbReference type="GO" id="GO:0031418">
    <property type="term" value="F:L-ascorbic acid binding"/>
    <property type="evidence" value="ECO:0007669"/>
    <property type="project" value="UniProtKB-KW"/>
</dbReference>